<feature type="domain" description="Amidohydrolase-related" evidence="2">
    <location>
        <begin position="52"/>
        <end position="440"/>
    </location>
</feature>
<dbReference type="InterPro" id="IPR011059">
    <property type="entry name" value="Metal-dep_hydrolase_composite"/>
</dbReference>
<protein>
    <submittedName>
        <fullName evidence="3">Amidohydrolase family protein</fullName>
    </submittedName>
</protein>
<organism evidence="3 4">
    <name type="scientific">Cloacibacillus evryensis</name>
    <dbReference type="NCBI Taxonomy" id="508460"/>
    <lineage>
        <taxon>Bacteria</taxon>
        <taxon>Thermotogati</taxon>
        <taxon>Synergistota</taxon>
        <taxon>Synergistia</taxon>
        <taxon>Synergistales</taxon>
        <taxon>Synergistaceae</taxon>
        <taxon>Cloacibacillus</taxon>
    </lineage>
</organism>
<name>A0AAW5K9W5_9BACT</name>
<proteinExistence type="inferred from homology"/>
<accession>A0AAW5K9W5</accession>
<dbReference type="PANTHER" id="PTHR43668">
    <property type="entry name" value="ALLANTOINASE"/>
    <property type="match status" value="1"/>
</dbReference>
<evidence type="ECO:0000313" key="3">
    <source>
        <dbReference type="EMBL" id="MCQ4814814.1"/>
    </source>
</evidence>
<dbReference type="GeneID" id="95755559"/>
<dbReference type="SUPFAM" id="SSF51338">
    <property type="entry name" value="Composite domain of metallo-dependent hydrolases"/>
    <property type="match status" value="1"/>
</dbReference>
<dbReference type="AlphaFoldDB" id="A0AAW5K9W5"/>
<dbReference type="InterPro" id="IPR050138">
    <property type="entry name" value="DHOase/Allantoinase_Hydrolase"/>
</dbReference>
<dbReference type="Gene3D" id="2.30.40.10">
    <property type="entry name" value="Urease, subunit C, domain 1"/>
    <property type="match status" value="1"/>
</dbReference>
<dbReference type="GO" id="GO:0005737">
    <property type="term" value="C:cytoplasm"/>
    <property type="evidence" value="ECO:0007669"/>
    <property type="project" value="TreeGrafter"/>
</dbReference>
<dbReference type="GO" id="GO:0004038">
    <property type="term" value="F:allantoinase activity"/>
    <property type="evidence" value="ECO:0007669"/>
    <property type="project" value="TreeGrafter"/>
</dbReference>
<reference evidence="3 4" key="1">
    <citation type="submission" date="2022-06" db="EMBL/GenBank/DDBJ databases">
        <title>Isolation of gut microbiota from human fecal samples.</title>
        <authorList>
            <person name="Pamer E.G."/>
            <person name="Barat B."/>
            <person name="Waligurski E."/>
            <person name="Medina S."/>
            <person name="Paddock L."/>
            <person name="Mostad J."/>
        </authorList>
    </citation>
    <scope>NUCLEOTIDE SEQUENCE [LARGE SCALE GENOMIC DNA]</scope>
    <source>
        <strain evidence="3 4">DFI.9.90</strain>
    </source>
</reference>
<dbReference type="FunFam" id="3.20.20.140:FF:000174">
    <property type="entry name" value="Dihydropyrimidinase-related protein 2"/>
    <property type="match status" value="1"/>
</dbReference>
<keyword evidence="4" id="KW-1185">Reference proteome</keyword>
<dbReference type="RefSeq" id="WP_034441992.1">
    <property type="nucleotide sequence ID" value="NZ_DBEWVB010000074.1"/>
</dbReference>
<sequence length="463" mass="51012">MIYDLVIKNAKVYLNGTFQPCDVAVSGETISCVAPWGSEWQAAREIEAGGQYLIPGTIDTHVHFRDPGHPERETFYTGSMAAAAGGVTTVLEHPISNPPQHNKAILDHRIEVAKPQACVDFAFYGAAGGRSLEDIVPLSHEGIVAYKTFLHEAPEGRAAEFEGLTMGDDAQLYYGMLEVAKTGLMLATHAENNDLVTEMTRRMRASGRSDPMSHNESRPPIVEIQTVEKLIRFVRETGVKLELAHISTDGAMELAKRAKYEGLPVFLETCPHYLFLDENAIVEYGSFAKFQPALRKRETVDKLWDYINDGTVDYIGSDHGPFTLAEKLRGGGNIHDAFAGTPGIDLRLPLMLDAAYKGKVSLERCVELLSVNPAKCFDLYPQKGSVSPGADADFVLFDLDGTTTVRWENSYCKSKDAGHVYEGWDLHCRLHKTIVRGRVVMDEGAVDPSARGWGALVKPLTKR</sequence>
<dbReference type="GO" id="GO:0006145">
    <property type="term" value="P:purine nucleobase catabolic process"/>
    <property type="evidence" value="ECO:0007669"/>
    <property type="project" value="TreeGrafter"/>
</dbReference>
<dbReference type="Gene3D" id="3.20.20.140">
    <property type="entry name" value="Metal-dependent hydrolases"/>
    <property type="match status" value="1"/>
</dbReference>
<dbReference type="EMBL" id="JANFYT010000021">
    <property type="protein sequence ID" value="MCQ4814814.1"/>
    <property type="molecule type" value="Genomic_DNA"/>
</dbReference>
<dbReference type="PANTHER" id="PTHR43668:SF2">
    <property type="entry name" value="ALLANTOINASE"/>
    <property type="match status" value="1"/>
</dbReference>
<dbReference type="Proteomes" id="UP001205919">
    <property type="component" value="Unassembled WGS sequence"/>
</dbReference>
<evidence type="ECO:0000259" key="2">
    <source>
        <dbReference type="Pfam" id="PF01979"/>
    </source>
</evidence>
<dbReference type="Pfam" id="PF01979">
    <property type="entry name" value="Amidohydro_1"/>
    <property type="match status" value="1"/>
</dbReference>
<comment type="caution">
    <text evidence="3">The sequence shown here is derived from an EMBL/GenBank/DDBJ whole genome shotgun (WGS) entry which is preliminary data.</text>
</comment>
<dbReference type="SUPFAM" id="SSF51556">
    <property type="entry name" value="Metallo-dependent hydrolases"/>
    <property type="match status" value="1"/>
</dbReference>
<gene>
    <name evidence="3" type="ORF">NE630_10275</name>
</gene>
<dbReference type="InterPro" id="IPR032466">
    <property type="entry name" value="Metal_Hydrolase"/>
</dbReference>
<evidence type="ECO:0000313" key="4">
    <source>
        <dbReference type="Proteomes" id="UP001205919"/>
    </source>
</evidence>
<evidence type="ECO:0000256" key="1">
    <source>
        <dbReference type="ARBA" id="ARBA00008829"/>
    </source>
</evidence>
<dbReference type="InterPro" id="IPR006680">
    <property type="entry name" value="Amidohydro-rel"/>
</dbReference>
<comment type="similarity">
    <text evidence="1">Belongs to the metallo-dependent hydrolases superfamily. Hydantoinase/dihydropyrimidinase family.</text>
</comment>